<organism evidence="1 2">
    <name type="scientific">Araneus ventricosus</name>
    <name type="common">Orbweaver spider</name>
    <name type="synonym">Epeira ventricosa</name>
    <dbReference type="NCBI Taxonomy" id="182803"/>
    <lineage>
        <taxon>Eukaryota</taxon>
        <taxon>Metazoa</taxon>
        <taxon>Ecdysozoa</taxon>
        <taxon>Arthropoda</taxon>
        <taxon>Chelicerata</taxon>
        <taxon>Arachnida</taxon>
        <taxon>Araneae</taxon>
        <taxon>Araneomorphae</taxon>
        <taxon>Entelegynae</taxon>
        <taxon>Araneoidea</taxon>
        <taxon>Araneidae</taxon>
        <taxon>Araneus</taxon>
    </lineage>
</organism>
<proteinExistence type="predicted"/>
<reference evidence="1 2" key="1">
    <citation type="journal article" date="2019" name="Sci. Rep.">
        <title>Orb-weaving spider Araneus ventricosus genome elucidates the spidroin gene catalogue.</title>
        <authorList>
            <person name="Kono N."/>
            <person name="Nakamura H."/>
            <person name="Ohtoshi R."/>
            <person name="Moran D.A.P."/>
            <person name="Shinohara A."/>
            <person name="Yoshida Y."/>
            <person name="Fujiwara M."/>
            <person name="Mori M."/>
            <person name="Tomita M."/>
            <person name="Arakawa K."/>
        </authorList>
    </citation>
    <scope>NUCLEOTIDE SEQUENCE [LARGE SCALE GENOMIC DNA]</scope>
</reference>
<protein>
    <submittedName>
        <fullName evidence="1">Uncharacterized protein</fullName>
    </submittedName>
</protein>
<evidence type="ECO:0000313" key="1">
    <source>
        <dbReference type="EMBL" id="GBL83834.1"/>
    </source>
</evidence>
<evidence type="ECO:0000313" key="2">
    <source>
        <dbReference type="Proteomes" id="UP000499080"/>
    </source>
</evidence>
<gene>
    <name evidence="1" type="ORF">AVEN_132708_1</name>
</gene>
<keyword evidence="2" id="KW-1185">Reference proteome</keyword>
<name>A0A4Y2AYA7_ARAVE</name>
<dbReference type="Proteomes" id="UP000499080">
    <property type="component" value="Unassembled WGS sequence"/>
</dbReference>
<dbReference type="AlphaFoldDB" id="A0A4Y2AYA7"/>
<comment type="caution">
    <text evidence="1">The sequence shown here is derived from an EMBL/GenBank/DDBJ whole genome shotgun (WGS) entry which is preliminary data.</text>
</comment>
<sequence>MLMVRIERSNALRTFGTVGSIDLFARWGWELLYSDSSLCNDDLVPKLKEPLLGIHHRIVKQILTAVDRSNRFINRTGTASGILLIPNSCK</sequence>
<accession>A0A4Y2AYA7</accession>
<dbReference type="EMBL" id="BGPR01000034">
    <property type="protein sequence ID" value="GBL83834.1"/>
    <property type="molecule type" value="Genomic_DNA"/>
</dbReference>